<dbReference type="SUPFAM" id="SSF143517">
    <property type="entry name" value="TRCF domain-like"/>
    <property type="match status" value="1"/>
</dbReference>
<sequence>MQDEISERFGKLPETVENLFAIGGIKYLAQKVSVASITQEANRVLISFREGHPLTGEILLRIAAVFGNKISFENNKKFSIKLCCNNMSPGEMLEFINKVLHQLITLL</sequence>
<name>A0A645ITQ0_9ZZZZ</name>
<dbReference type="InterPro" id="IPR037235">
    <property type="entry name" value="TRCF-like_C_D7"/>
</dbReference>
<accession>A0A645ITQ0</accession>
<dbReference type="InterPro" id="IPR005118">
    <property type="entry name" value="TRCF_C"/>
</dbReference>
<evidence type="ECO:0000259" key="1">
    <source>
        <dbReference type="SMART" id="SM00982"/>
    </source>
</evidence>
<gene>
    <name evidence="2" type="primary">mfd_54</name>
    <name evidence="2" type="ORF">SDC9_202207</name>
</gene>
<protein>
    <submittedName>
        <fullName evidence="2">Transcription-repair-coupling factor</fullName>
        <ecNumber evidence="2">3.6.4.-</ecNumber>
    </submittedName>
</protein>
<keyword evidence="2" id="KW-0378">Hydrolase</keyword>
<dbReference type="EC" id="3.6.4.-" evidence="2"/>
<feature type="domain" description="Transcription-repair-coupling factor C-terminal" evidence="1">
    <location>
        <begin position="1"/>
        <end position="64"/>
    </location>
</feature>
<evidence type="ECO:0000313" key="2">
    <source>
        <dbReference type="EMBL" id="MPN54537.1"/>
    </source>
</evidence>
<dbReference type="EMBL" id="VSSQ01122861">
    <property type="protein sequence ID" value="MPN54537.1"/>
    <property type="molecule type" value="Genomic_DNA"/>
</dbReference>
<dbReference type="GO" id="GO:0016787">
    <property type="term" value="F:hydrolase activity"/>
    <property type="evidence" value="ECO:0007669"/>
    <property type="project" value="UniProtKB-KW"/>
</dbReference>
<proteinExistence type="predicted"/>
<comment type="caution">
    <text evidence="2">The sequence shown here is derived from an EMBL/GenBank/DDBJ whole genome shotgun (WGS) entry which is preliminary data.</text>
</comment>
<reference evidence="2" key="1">
    <citation type="submission" date="2019-08" db="EMBL/GenBank/DDBJ databases">
        <authorList>
            <person name="Kucharzyk K."/>
            <person name="Murdoch R.W."/>
            <person name="Higgins S."/>
            <person name="Loffler F."/>
        </authorList>
    </citation>
    <scope>NUCLEOTIDE SEQUENCE</scope>
</reference>
<dbReference type="Pfam" id="PF03461">
    <property type="entry name" value="TRCF"/>
    <property type="match status" value="1"/>
</dbReference>
<dbReference type="AlphaFoldDB" id="A0A645ITQ0"/>
<organism evidence="2">
    <name type="scientific">bioreactor metagenome</name>
    <dbReference type="NCBI Taxonomy" id="1076179"/>
    <lineage>
        <taxon>unclassified sequences</taxon>
        <taxon>metagenomes</taxon>
        <taxon>ecological metagenomes</taxon>
    </lineage>
</organism>
<dbReference type="Gene3D" id="3.90.1150.50">
    <property type="entry name" value="Transcription-repair-coupling factor, D7 domain"/>
    <property type="match status" value="1"/>
</dbReference>
<dbReference type="SMART" id="SM00982">
    <property type="entry name" value="TRCF"/>
    <property type="match status" value="1"/>
</dbReference>
<dbReference type="GO" id="GO:0006281">
    <property type="term" value="P:DNA repair"/>
    <property type="evidence" value="ECO:0007669"/>
    <property type="project" value="InterPro"/>
</dbReference>